<dbReference type="Pfam" id="PF13472">
    <property type="entry name" value="Lipase_GDSL_2"/>
    <property type="match status" value="1"/>
</dbReference>
<reference evidence="2 3" key="1">
    <citation type="submission" date="2018-08" db="EMBL/GenBank/DDBJ databases">
        <title>A genome reference for cultivated species of the human gut microbiota.</title>
        <authorList>
            <person name="Zou Y."/>
            <person name="Xue W."/>
            <person name="Luo G."/>
        </authorList>
    </citation>
    <scope>NUCLEOTIDE SEQUENCE [LARGE SCALE GENOMIC DNA]</scope>
    <source>
        <strain evidence="2 3">AF19-13AC</strain>
    </source>
</reference>
<evidence type="ECO:0000313" key="3">
    <source>
        <dbReference type="Proteomes" id="UP000261023"/>
    </source>
</evidence>
<dbReference type="Proteomes" id="UP000261023">
    <property type="component" value="Unassembled WGS sequence"/>
</dbReference>
<proteinExistence type="predicted"/>
<dbReference type="OrthoDB" id="2536002at2"/>
<dbReference type="SUPFAM" id="SSF52266">
    <property type="entry name" value="SGNH hydrolase"/>
    <property type="match status" value="1"/>
</dbReference>
<dbReference type="InterPro" id="IPR013830">
    <property type="entry name" value="SGNH_hydro"/>
</dbReference>
<gene>
    <name evidence="2" type="ORF">DWX31_21280</name>
</gene>
<dbReference type="Gene3D" id="3.40.50.1110">
    <property type="entry name" value="SGNH hydrolase"/>
    <property type="match status" value="1"/>
</dbReference>
<accession>A0A3E3DH89</accession>
<feature type="domain" description="SGNH hydrolase-type esterase" evidence="1">
    <location>
        <begin position="167"/>
        <end position="318"/>
    </location>
</feature>
<sequence length="335" mass="38506">MFIRGKIMLFQKIDFHNVEEMVKTEKGYCMSRFPQHVREKLNPGVRELSAFYCTGVELRFKLRSEKAVIILRSAMCVEAQVAYIYYGSIQGGWENSSRVILTEDTPITVTRPENMEQLKEITARHNLPFSPEVIRIVLPYNKCYFVGIEGDIEPPLDSEMPQKTYLAYGSSITHGSLALAAPYSYPFQIAQRLGCDYLNKGVAGSAQLERPMAEYLMSRKDWTFASLELGINMIKDEFTTELFEARVRDFLDVMKGDNRKIFVTSIFGYNEVAQEKAHQYRKIVEKYASESFLYTDGLELLNYPPYISQDLVHPSTEGIAEIVSEWLCVMKEYVS</sequence>
<organism evidence="2 3">
    <name type="scientific">Hungatella hathewayi</name>
    <dbReference type="NCBI Taxonomy" id="154046"/>
    <lineage>
        <taxon>Bacteria</taxon>
        <taxon>Bacillati</taxon>
        <taxon>Bacillota</taxon>
        <taxon>Clostridia</taxon>
        <taxon>Lachnospirales</taxon>
        <taxon>Lachnospiraceae</taxon>
        <taxon>Hungatella</taxon>
    </lineage>
</organism>
<name>A0A3E3DH89_9FIRM</name>
<evidence type="ECO:0000259" key="1">
    <source>
        <dbReference type="Pfam" id="PF13472"/>
    </source>
</evidence>
<dbReference type="GO" id="GO:0016787">
    <property type="term" value="F:hydrolase activity"/>
    <property type="evidence" value="ECO:0007669"/>
    <property type="project" value="UniProtKB-KW"/>
</dbReference>
<keyword evidence="2" id="KW-0378">Hydrolase</keyword>
<dbReference type="InterPro" id="IPR036514">
    <property type="entry name" value="SGNH_hydro_sf"/>
</dbReference>
<dbReference type="EMBL" id="QTJW01000015">
    <property type="protein sequence ID" value="RGD68662.1"/>
    <property type="molecule type" value="Genomic_DNA"/>
</dbReference>
<protein>
    <submittedName>
        <fullName evidence="2">SGNH/GDSL hydrolase family protein</fullName>
    </submittedName>
</protein>
<evidence type="ECO:0000313" key="2">
    <source>
        <dbReference type="EMBL" id="RGD68662.1"/>
    </source>
</evidence>
<dbReference type="AlphaFoldDB" id="A0A3E3DH89"/>
<comment type="caution">
    <text evidence="2">The sequence shown here is derived from an EMBL/GenBank/DDBJ whole genome shotgun (WGS) entry which is preliminary data.</text>
</comment>